<evidence type="ECO:0000259" key="1">
    <source>
        <dbReference type="Pfam" id="PF08621"/>
    </source>
</evidence>
<proteinExistence type="predicted"/>
<dbReference type="EMBL" id="MUJZ01051212">
    <property type="protein sequence ID" value="OTF73525.1"/>
    <property type="molecule type" value="Genomic_DNA"/>
</dbReference>
<protein>
    <recommendedName>
        <fullName evidence="1">RPAP1 N-terminal domain-containing protein</fullName>
    </recommendedName>
</protein>
<dbReference type="Pfam" id="PF08621">
    <property type="entry name" value="RPAP1_N"/>
    <property type="match status" value="1"/>
</dbReference>
<name>A0A1Y3B2G2_EURMA</name>
<gene>
    <name evidence="2" type="ORF">BLA29_010674</name>
</gene>
<evidence type="ECO:0000313" key="2">
    <source>
        <dbReference type="EMBL" id="OTF73525.1"/>
    </source>
</evidence>
<dbReference type="PANTHER" id="PTHR21483">
    <property type="entry name" value="RNA POLYMERASE II-ASSOCIATED PROTEIN 1"/>
    <property type="match status" value="1"/>
</dbReference>
<dbReference type="OrthoDB" id="348201at2759"/>
<evidence type="ECO:0000313" key="3">
    <source>
        <dbReference type="Proteomes" id="UP000194236"/>
    </source>
</evidence>
<sequence length="161" mass="18870">MNENKDENSFCQDSIVTGVGLGSKDWQKDISEIKRENKKLLENMNPDDIEKLRNEIMKKLSSKTVEFLKSKKFSYRSSLKKTSEPIVEANDYEKVRKKAEEIVEKIPIKMDEIKARKYVHMDVIEKEKLEWIGDVYSDETNVQERKSQNIDSLAARFDFEG</sequence>
<dbReference type="AlphaFoldDB" id="A0A1Y3B2G2"/>
<dbReference type="PANTHER" id="PTHR21483:SF18">
    <property type="entry name" value="RNA POLYMERASE II-ASSOCIATED PROTEIN 1"/>
    <property type="match status" value="1"/>
</dbReference>
<feature type="domain" description="RPAP1 N-terminal" evidence="1">
    <location>
        <begin position="32"/>
        <end position="71"/>
    </location>
</feature>
<reference evidence="2 3" key="1">
    <citation type="submission" date="2017-03" db="EMBL/GenBank/DDBJ databases">
        <title>Genome Survey of Euroglyphus maynei.</title>
        <authorList>
            <person name="Arlian L.G."/>
            <person name="Morgan M.S."/>
            <person name="Rider S.D."/>
        </authorList>
    </citation>
    <scope>NUCLEOTIDE SEQUENCE [LARGE SCALE GENOMIC DNA]</scope>
    <source>
        <strain evidence="2">Arlian Lab</strain>
        <tissue evidence="2">Whole body</tissue>
    </source>
</reference>
<dbReference type="Proteomes" id="UP000194236">
    <property type="component" value="Unassembled WGS sequence"/>
</dbReference>
<organism evidence="2 3">
    <name type="scientific">Euroglyphus maynei</name>
    <name type="common">Mayne's house dust mite</name>
    <dbReference type="NCBI Taxonomy" id="6958"/>
    <lineage>
        <taxon>Eukaryota</taxon>
        <taxon>Metazoa</taxon>
        <taxon>Ecdysozoa</taxon>
        <taxon>Arthropoda</taxon>
        <taxon>Chelicerata</taxon>
        <taxon>Arachnida</taxon>
        <taxon>Acari</taxon>
        <taxon>Acariformes</taxon>
        <taxon>Sarcoptiformes</taxon>
        <taxon>Astigmata</taxon>
        <taxon>Psoroptidia</taxon>
        <taxon>Analgoidea</taxon>
        <taxon>Pyroglyphidae</taxon>
        <taxon>Pyroglyphinae</taxon>
        <taxon>Euroglyphus</taxon>
    </lineage>
</organism>
<dbReference type="GO" id="GO:0006366">
    <property type="term" value="P:transcription by RNA polymerase II"/>
    <property type="evidence" value="ECO:0007669"/>
    <property type="project" value="InterPro"/>
</dbReference>
<feature type="non-terminal residue" evidence="2">
    <location>
        <position position="161"/>
    </location>
</feature>
<accession>A0A1Y3B2G2</accession>
<dbReference type="InterPro" id="IPR013930">
    <property type="entry name" value="RPAP1_N"/>
</dbReference>
<dbReference type="InterPro" id="IPR039913">
    <property type="entry name" value="RPAP1/Rba50"/>
</dbReference>
<keyword evidence="3" id="KW-1185">Reference proteome</keyword>
<comment type="caution">
    <text evidence="2">The sequence shown here is derived from an EMBL/GenBank/DDBJ whole genome shotgun (WGS) entry which is preliminary data.</text>
</comment>